<proteinExistence type="predicted"/>
<feature type="chain" id="PRO_5042466649" description="Transporter" evidence="1">
    <location>
        <begin position="22"/>
        <end position="246"/>
    </location>
</feature>
<gene>
    <name evidence="2" type="ORF">HFRIS_022113</name>
</gene>
<sequence length="246" mass="26557">MNKKILSFSWLLLAASQSAFAAHPLVTDDAGVQGAGGIQLEMNTDWSKQSGDASHVGAFTFTYGVTDKLDLFFNLPQTFQSPTGTGVGDVSLGAKWRYYEADGLALALKPEFFMPSGEEEKGLGNGKSSAALTGIASYETGPWTLHGNLGVRVNRFKLDSDQQSQRKTLWRASAAVWYGLDEQWRLVADTGVAQNPDASSRKLPSYALVGVIWSPNKTVDLDAGAKFGLNKAEVTRQFGVGVTLHY</sequence>
<name>A0AAI9IAR7_9BURK</name>
<dbReference type="SUPFAM" id="SSF56935">
    <property type="entry name" value="Porins"/>
    <property type="match status" value="1"/>
</dbReference>
<comment type="caution">
    <text evidence="2">The sequence shown here is derived from an EMBL/GenBank/DDBJ whole genome shotgun (WGS) entry which is preliminary data.</text>
</comment>
<organism evidence="2 3">
    <name type="scientific">Herbaspirillum frisingense GSF30</name>
    <dbReference type="NCBI Taxonomy" id="864073"/>
    <lineage>
        <taxon>Bacteria</taxon>
        <taxon>Pseudomonadati</taxon>
        <taxon>Pseudomonadota</taxon>
        <taxon>Betaproteobacteria</taxon>
        <taxon>Burkholderiales</taxon>
        <taxon>Oxalobacteraceae</taxon>
        <taxon>Herbaspirillum</taxon>
    </lineage>
</organism>
<dbReference type="EMBL" id="AEEC02000047">
    <property type="protein sequence ID" value="EOA02500.1"/>
    <property type="molecule type" value="Genomic_DNA"/>
</dbReference>
<reference evidence="2 3" key="1">
    <citation type="journal article" date="2013" name="Front. Microbiol.">
        <title>The genome of the endophytic bacterium H. frisingense GSF30(T) identifies diverse strategies in the Herbaspirillum genus to interact with plants.</title>
        <authorList>
            <person name="Straub D."/>
            <person name="Rothballer M."/>
            <person name="Hartmann A."/>
            <person name="Ludewig U."/>
        </authorList>
    </citation>
    <scope>NUCLEOTIDE SEQUENCE [LARGE SCALE GENOMIC DNA]</scope>
    <source>
        <strain evidence="2 3">GSF30</strain>
    </source>
</reference>
<dbReference type="Pfam" id="PF13557">
    <property type="entry name" value="Phenol_MetA_deg"/>
    <property type="match status" value="1"/>
</dbReference>
<accession>A0AAI9IAR7</accession>
<evidence type="ECO:0008006" key="4">
    <source>
        <dbReference type="Google" id="ProtNLM"/>
    </source>
</evidence>
<evidence type="ECO:0000313" key="3">
    <source>
        <dbReference type="Proteomes" id="UP000006772"/>
    </source>
</evidence>
<evidence type="ECO:0000256" key="1">
    <source>
        <dbReference type="SAM" id="SignalP"/>
    </source>
</evidence>
<keyword evidence="1" id="KW-0732">Signal</keyword>
<dbReference type="Proteomes" id="UP000006772">
    <property type="component" value="Unassembled WGS sequence"/>
</dbReference>
<evidence type="ECO:0000313" key="2">
    <source>
        <dbReference type="EMBL" id="EOA02500.1"/>
    </source>
</evidence>
<dbReference type="InterPro" id="IPR025737">
    <property type="entry name" value="FApF"/>
</dbReference>
<dbReference type="AlphaFoldDB" id="A0AAI9IAR7"/>
<protein>
    <recommendedName>
        <fullName evidence="4">Transporter</fullName>
    </recommendedName>
</protein>
<feature type="signal peptide" evidence="1">
    <location>
        <begin position="1"/>
        <end position="21"/>
    </location>
</feature>
<dbReference type="RefSeq" id="WP_006465223.1">
    <property type="nucleotide sequence ID" value="NZ_AEEC02000047.1"/>
</dbReference>